<dbReference type="GO" id="GO:0046872">
    <property type="term" value="F:metal ion binding"/>
    <property type="evidence" value="ECO:0007669"/>
    <property type="project" value="UniProtKB-KW"/>
</dbReference>
<dbReference type="PANTHER" id="PTHR13848">
    <property type="entry name" value="PROTEIN YIPPEE-LIKE CG15309-RELATED"/>
    <property type="match status" value="1"/>
</dbReference>
<evidence type="ECO:0000313" key="6">
    <source>
        <dbReference type="EMBL" id="MDI1489845.1"/>
    </source>
</evidence>
<keyword evidence="3" id="KW-0862">Zinc</keyword>
<evidence type="ECO:0000259" key="5">
    <source>
        <dbReference type="PROSITE" id="PS51792"/>
    </source>
</evidence>
<name>A0AA43QT23_9LECA</name>
<protein>
    <recommendedName>
        <fullName evidence="5">Yippee domain-containing protein</fullName>
    </recommendedName>
</protein>
<evidence type="ECO:0000256" key="2">
    <source>
        <dbReference type="ARBA" id="ARBA00022723"/>
    </source>
</evidence>
<dbReference type="Proteomes" id="UP001161017">
    <property type="component" value="Unassembled WGS sequence"/>
</dbReference>
<evidence type="ECO:0000256" key="3">
    <source>
        <dbReference type="ARBA" id="ARBA00022833"/>
    </source>
</evidence>
<dbReference type="PROSITE" id="PS51792">
    <property type="entry name" value="YIPPEE"/>
    <property type="match status" value="1"/>
</dbReference>
<dbReference type="AlphaFoldDB" id="A0AA43QT23"/>
<sequence>MFSRPTTASIFPTFLLPSVPFRRRKTSTDTTNTACSSSSDSSDCSAPSLLHDDYLPGHASHLVCAKCAADVCLTSQIISKGFTGRHGRAFLVSPIPTVTSAFQEQPGGRAPTLPNTKTEAPSQRQLVTGIHTVSDVRCTFCSSLLGWKYEGADEESQRYKVGKYILETKLVCTTSDWEQKDLDVPPASLQSAEPVTQGLSSVEFDSQDEDECEDLFAGVWSPALALKRRQNKSFRKAIRDMEVQSR</sequence>
<gene>
    <name evidence="6" type="ORF">OHK93_001043</name>
</gene>
<reference evidence="6" key="1">
    <citation type="journal article" date="2023" name="Genome Biol. Evol.">
        <title>First Whole Genome Sequence and Flow Cytometry Genome Size Data for the Lichen-Forming Fungus Ramalina farinacea (Ascomycota).</title>
        <authorList>
            <person name="Llewellyn T."/>
            <person name="Mian S."/>
            <person name="Hill R."/>
            <person name="Leitch I.J."/>
            <person name="Gaya E."/>
        </authorList>
    </citation>
    <scope>NUCLEOTIDE SEQUENCE</scope>
    <source>
        <strain evidence="6">LIQ254RAFAR</strain>
    </source>
</reference>
<proteinExistence type="inferred from homology"/>
<dbReference type="InterPro" id="IPR004910">
    <property type="entry name" value="Yippee/Mis18/Cereblon"/>
</dbReference>
<dbReference type="Pfam" id="PF03226">
    <property type="entry name" value="Yippee-Mis18"/>
    <property type="match status" value="1"/>
</dbReference>
<feature type="compositionally biased region" description="Low complexity" evidence="4">
    <location>
        <begin position="28"/>
        <end position="45"/>
    </location>
</feature>
<feature type="region of interest" description="Disordered" evidence="4">
    <location>
        <begin position="25"/>
        <end position="45"/>
    </location>
</feature>
<accession>A0AA43QT23</accession>
<comment type="similarity">
    <text evidence="1">Belongs to the yippee family.</text>
</comment>
<evidence type="ECO:0000256" key="4">
    <source>
        <dbReference type="SAM" id="MobiDB-lite"/>
    </source>
</evidence>
<feature type="domain" description="Yippee" evidence="5">
    <location>
        <begin position="60"/>
        <end position="175"/>
    </location>
</feature>
<comment type="caution">
    <text evidence="6">The sequence shown here is derived from an EMBL/GenBank/DDBJ whole genome shotgun (WGS) entry which is preliminary data.</text>
</comment>
<dbReference type="InterPro" id="IPR034751">
    <property type="entry name" value="Yippee"/>
</dbReference>
<dbReference type="InterPro" id="IPR039058">
    <property type="entry name" value="Yippee_fam"/>
</dbReference>
<evidence type="ECO:0000313" key="7">
    <source>
        <dbReference type="Proteomes" id="UP001161017"/>
    </source>
</evidence>
<keyword evidence="2" id="KW-0479">Metal-binding</keyword>
<dbReference type="EMBL" id="JAPUFD010000010">
    <property type="protein sequence ID" value="MDI1489845.1"/>
    <property type="molecule type" value="Genomic_DNA"/>
</dbReference>
<keyword evidence="7" id="KW-1185">Reference proteome</keyword>
<evidence type="ECO:0000256" key="1">
    <source>
        <dbReference type="ARBA" id="ARBA00005613"/>
    </source>
</evidence>
<organism evidence="6 7">
    <name type="scientific">Ramalina farinacea</name>
    <dbReference type="NCBI Taxonomy" id="258253"/>
    <lineage>
        <taxon>Eukaryota</taxon>
        <taxon>Fungi</taxon>
        <taxon>Dikarya</taxon>
        <taxon>Ascomycota</taxon>
        <taxon>Pezizomycotina</taxon>
        <taxon>Lecanoromycetes</taxon>
        <taxon>OSLEUM clade</taxon>
        <taxon>Lecanoromycetidae</taxon>
        <taxon>Lecanorales</taxon>
        <taxon>Lecanorineae</taxon>
        <taxon>Ramalinaceae</taxon>
        <taxon>Ramalina</taxon>
    </lineage>
</organism>